<comment type="function">
    <text evidence="4">Removes the pyruvyl group from chorismate, with concomitant aromatization of the ring, to provide 4-hydroxybenzoate (4HB) for the ubiquinone pathway.</text>
</comment>
<comment type="caution">
    <text evidence="4">Lacks conserved residue(s) required for the propagation of feature annotation.</text>
</comment>
<dbReference type="PANTHER" id="PTHR38683:SF1">
    <property type="entry name" value="CHORISMATE PYRUVATE-LYASE"/>
    <property type="match status" value="1"/>
</dbReference>
<feature type="binding site" evidence="4">
    <location>
        <position position="111"/>
    </location>
    <ligand>
        <name>substrate</name>
    </ligand>
</feature>
<comment type="similarity">
    <text evidence="4">Belongs to the UbiC family.</text>
</comment>
<gene>
    <name evidence="4" type="primary">ubiC</name>
    <name evidence="5" type="ORF">JAO78_000600</name>
</gene>
<evidence type="ECO:0000256" key="2">
    <source>
        <dbReference type="ARBA" id="ARBA00022688"/>
    </source>
</evidence>
<dbReference type="Pfam" id="PF04345">
    <property type="entry name" value="Chor_lyase"/>
    <property type="match status" value="1"/>
</dbReference>
<dbReference type="RefSeq" id="WP_226749412.1">
    <property type="nucleotide sequence ID" value="NZ_JAEINI020000001.1"/>
</dbReference>
<comment type="pathway">
    <text evidence="4">Cofactor biosynthesis; ubiquinone biosynthesis.</text>
</comment>
<dbReference type="PANTHER" id="PTHR38683">
    <property type="entry name" value="CHORISMATE PYRUVATE-LYASE"/>
    <property type="match status" value="1"/>
</dbReference>
<comment type="catalytic activity">
    <reaction evidence="4">
        <text>chorismate = 4-hydroxybenzoate + pyruvate</text>
        <dbReference type="Rhea" id="RHEA:16505"/>
        <dbReference type="ChEBI" id="CHEBI:15361"/>
        <dbReference type="ChEBI" id="CHEBI:17879"/>
        <dbReference type="ChEBI" id="CHEBI:29748"/>
        <dbReference type="EC" id="4.1.3.40"/>
    </reaction>
</comment>
<accession>A0ABS8BZ16</accession>
<evidence type="ECO:0000256" key="3">
    <source>
        <dbReference type="ARBA" id="ARBA00023239"/>
    </source>
</evidence>
<proteinExistence type="inferred from homology"/>
<name>A0ABS8BZ16_9ALTE</name>
<keyword evidence="6" id="KW-1185">Reference proteome</keyword>
<reference evidence="5 6" key="1">
    <citation type="submission" date="2021-10" db="EMBL/GenBank/DDBJ databases">
        <title>Alishewanella koreense sp. nov. isolated from seawater of southwestern coast in South Korea and the proposal for the reclassification of Rheinheimera perlucida and Rheinheimera tuosuensis as Arsukibacterium perlucida and Arsukibacterium tuosuensis.</title>
        <authorList>
            <person name="Kim K.H."/>
            <person name="Ruan W."/>
            <person name="Kim K.R."/>
            <person name="Baek J.H."/>
            <person name="Jeon C.O."/>
        </authorList>
    </citation>
    <scope>NUCLEOTIDE SEQUENCE [LARGE SCALE GENOMIC DNA]</scope>
    <source>
        <strain evidence="5 6">16-MA</strain>
    </source>
</reference>
<dbReference type="SUPFAM" id="SSF64288">
    <property type="entry name" value="Chorismate lyase-like"/>
    <property type="match status" value="1"/>
</dbReference>
<dbReference type="EC" id="4.1.3.40" evidence="4"/>
<organism evidence="5 6">
    <name type="scientific">Alishewanella maricola</name>
    <dbReference type="NCBI Taxonomy" id="2795740"/>
    <lineage>
        <taxon>Bacteria</taxon>
        <taxon>Pseudomonadati</taxon>
        <taxon>Pseudomonadota</taxon>
        <taxon>Gammaproteobacteria</taxon>
        <taxon>Alteromonadales</taxon>
        <taxon>Alteromonadaceae</taxon>
        <taxon>Alishewanella</taxon>
    </lineage>
</organism>
<evidence type="ECO:0000313" key="6">
    <source>
        <dbReference type="Proteomes" id="UP000633814"/>
    </source>
</evidence>
<comment type="caution">
    <text evidence="5">The sequence shown here is derived from an EMBL/GenBank/DDBJ whole genome shotgun (WGS) entry which is preliminary data.</text>
</comment>
<evidence type="ECO:0000256" key="4">
    <source>
        <dbReference type="HAMAP-Rule" id="MF_01632"/>
    </source>
</evidence>
<dbReference type="InterPro" id="IPR007440">
    <property type="entry name" value="Chorismate--pyruvate_lyase"/>
</dbReference>
<protein>
    <recommendedName>
        <fullName evidence="4">Probable chorismate pyruvate-lyase</fullName>
        <shortName evidence="4">CL</shortName>
        <shortName evidence="4">CPL</shortName>
        <ecNumber evidence="4">4.1.3.40</ecNumber>
    </recommendedName>
</protein>
<feature type="binding site" evidence="4">
    <location>
        <position position="163"/>
    </location>
    <ligand>
        <name>substrate</name>
    </ligand>
</feature>
<keyword evidence="3 4" id="KW-0456">Lyase</keyword>
<evidence type="ECO:0000256" key="1">
    <source>
        <dbReference type="ARBA" id="ARBA00022490"/>
    </source>
</evidence>
<dbReference type="Proteomes" id="UP000633814">
    <property type="component" value="Unassembled WGS sequence"/>
</dbReference>
<keyword evidence="2 4" id="KW-0831">Ubiquinone biosynthesis</keyword>
<dbReference type="InterPro" id="IPR028978">
    <property type="entry name" value="Chorismate_lyase_/UTRA_dom_sf"/>
</dbReference>
<dbReference type="EMBL" id="JAEINI020000001">
    <property type="protein sequence ID" value="MCB5225316.1"/>
    <property type="molecule type" value="Genomic_DNA"/>
</dbReference>
<feature type="binding site" evidence="4">
    <location>
        <position position="74"/>
    </location>
    <ligand>
        <name>substrate</name>
    </ligand>
</feature>
<dbReference type="GO" id="GO:0008813">
    <property type="term" value="F:chorismate lyase activity"/>
    <property type="evidence" value="ECO:0007669"/>
    <property type="project" value="UniProtKB-EC"/>
</dbReference>
<sequence>MSVVLSLEEAWQHAATSLLPTSLAPWLLESGSLTARLKAHSTSFRLQVIAETTAVLPHFLQASFPKPVQQCVCREVLMWCNEQPVVYAQSWLPEQSMQHIQALVALGEQPLGELLFQFDDVSRSAIEVAQLALTKGFAGVSPGYFWARRSVFSVAEQPLLVAEVFLPGVLNL</sequence>
<keyword evidence="4" id="KW-0670">Pyruvate</keyword>
<evidence type="ECO:0000313" key="5">
    <source>
        <dbReference type="EMBL" id="MCB5225316.1"/>
    </source>
</evidence>
<dbReference type="HAMAP" id="MF_01632">
    <property type="entry name" value="UbiC"/>
    <property type="match status" value="1"/>
</dbReference>
<dbReference type="Gene3D" id="3.40.1410.10">
    <property type="entry name" value="Chorismate lyase-like"/>
    <property type="match status" value="1"/>
</dbReference>
<comment type="subcellular location">
    <subcellularLocation>
        <location evidence="4">Cytoplasm</location>
    </subcellularLocation>
</comment>
<keyword evidence="1 4" id="KW-0963">Cytoplasm</keyword>